<reference evidence="2" key="1">
    <citation type="submission" date="2021-03" db="EMBL/GenBank/DDBJ databases">
        <title>Antimicrobial resistance genes in bacteria isolated from Japanese honey, and their potential for conferring macrolide and lincosamide resistance in the American foulbrood pathogen Paenibacillus larvae.</title>
        <authorList>
            <person name="Okamoto M."/>
            <person name="Kumagai M."/>
            <person name="Kanamori H."/>
            <person name="Takamatsu D."/>
        </authorList>
    </citation>
    <scope>NUCLEOTIDE SEQUENCE</scope>
    <source>
        <strain evidence="2">J40TS1</strain>
    </source>
</reference>
<proteinExistence type="predicted"/>
<dbReference type="EMBL" id="BOSE01000004">
    <property type="protein sequence ID" value="GIP17018.1"/>
    <property type="molecule type" value="Genomic_DNA"/>
</dbReference>
<protein>
    <submittedName>
        <fullName evidence="2">Uncharacterized protein</fullName>
    </submittedName>
</protein>
<comment type="caution">
    <text evidence="2">The sequence shown here is derived from an EMBL/GenBank/DDBJ whole genome shotgun (WGS) entry which is preliminary data.</text>
</comment>
<keyword evidence="1" id="KW-1133">Transmembrane helix</keyword>
<organism evidence="2 3">
    <name type="scientific">Paenibacillus montaniterrae</name>
    <dbReference type="NCBI Taxonomy" id="429341"/>
    <lineage>
        <taxon>Bacteria</taxon>
        <taxon>Bacillati</taxon>
        <taxon>Bacillota</taxon>
        <taxon>Bacilli</taxon>
        <taxon>Bacillales</taxon>
        <taxon>Paenibacillaceae</taxon>
        <taxon>Paenibacillus</taxon>
    </lineage>
</organism>
<keyword evidence="1" id="KW-0812">Transmembrane</keyword>
<dbReference type="AlphaFoldDB" id="A0A920CZ29"/>
<keyword evidence="1" id="KW-0472">Membrane</keyword>
<gene>
    <name evidence="2" type="ORF">J40TS1_26600</name>
</gene>
<evidence type="ECO:0000313" key="2">
    <source>
        <dbReference type="EMBL" id="GIP17018.1"/>
    </source>
</evidence>
<sequence length="100" mass="11192">MKRKILPFINLGLAVVMLFFALPKLGASPEPLANAFWIAWTGFAALAIAANGNIILMSEEKRERLLAIKRQRALRFERRLASIGSKAEAKRKKDRVNESA</sequence>
<evidence type="ECO:0000256" key="1">
    <source>
        <dbReference type="SAM" id="Phobius"/>
    </source>
</evidence>
<dbReference type="Proteomes" id="UP000683139">
    <property type="component" value="Unassembled WGS sequence"/>
</dbReference>
<dbReference type="RefSeq" id="WP_213515827.1">
    <property type="nucleotide sequence ID" value="NZ_BOSE01000004.1"/>
</dbReference>
<name>A0A920CZ29_9BACL</name>
<keyword evidence="3" id="KW-1185">Reference proteome</keyword>
<feature type="transmembrane region" description="Helical" evidence="1">
    <location>
        <begin position="37"/>
        <end position="56"/>
    </location>
</feature>
<accession>A0A920CZ29</accession>
<evidence type="ECO:0000313" key="3">
    <source>
        <dbReference type="Proteomes" id="UP000683139"/>
    </source>
</evidence>